<dbReference type="Proteomes" id="UP001218788">
    <property type="component" value="Unassembled WGS sequence"/>
</dbReference>
<protein>
    <submittedName>
        <fullName evidence="1">Uncharacterized protein</fullName>
    </submittedName>
</protein>
<dbReference type="EMBL" id="JAQQXP010000001">
    <property type="protein sequence ID" value="MDC8829709.1"/>
    <property type="molecule type" value="Genomic_DNA"/>
</dbReference>
<name>A0ABT5KY50_9ALTE</name>
<keyword evidence="2" id="KW-1185">Reference proteome</keyword>
<accession>A0ABT5KY50</accession>
<comment type="caution">
    <text evidence="1">The sequence shown here is derived from an EMBL/GenBank/DDBJ whole genome shotgun (WGS) entry which is preliminary data.</text>
</comment>
<proteinExistence type="predicted"/>
<organism evidence="1 2">
    <name type="scientific">Alteromonas gilva</name>
    <dbReference type="NCBI Taxonomy" id="2987522"/>
    <lineage>
        <taxon>Bacteria</taxon>
        <taxon>Pseudomonadati</taxon>
        <taxon>Pseudomonadota</taxon>
        <taxon>Gammaproteobacteria</taxon>
        <taxon>Alteromonadales</taxon>
        <taxon>Alteromonadaceae</taxon>
        <taxon>Alteromonas/Salinimonas group</taxon>
        <taxon>Alteromonas</taxon>
    </lineage>
</organism>
<dbReference type="RefSeq" id="WP_273638234.1">
    <property type="nucleotide sequence ID" value="NZ_JAQQXP010000001.1"/>
</dbReference>
<gene>
    <name evidence="1" type="ORF">OIK42_02925</name>
</gene>
<evidence type="ECO:0000313" key="2">
    <source>
        <dbReference type="Proteomes" id="UP001218788"/>
    </source>
</evidence>
<sequence>MNSIDTFEPKKEFDSRENVEAFIEFGKELVKRTSRGKYTFDDNYWPKVGNFTRMGVHSQNRDPENLLNESILPFAKAYVAYASESKPDVSKRFYALRAINEVIINSDINLTVTNLSRTEFDEAASYAVSKMANIAGYHTGQGLKKLHTFLVETNMVEPFDWKSPIAKPKEE</sequence>
<reference evidence="1 2" key="1">
    <citation type="submission" date="2022-10" db="EMBL/GenBank/DDBJ databases">
        <title>Alteromonas sp. chi3 Genome sequencing.</title>
        <authorList>
            <person name="Park S."/>
        </authorList>
    </citation>
    <scope>NUCLEOTIDE SEQUENCE [LARGE SCALE GENOMIC DNA]</scope>
    <source>
        <strain evidence="2">chi3</strain>
    </source>
</reference>
<evidence type="ECO:0000313" key="1">
    <source>
        <dbReference type="EMBL" id="MDC8829709.1"/>
    </source>
</evidence>